<dbReference type="InterPro" id="IPR016181">
    <property type="entry name" value="Acyl_CoA_acyltransferase"/>
</dbReference>
<evidence type="ECO:0000313" key="1">
    <source>
        <dbReference type="EMBL" id="MBB4026315.1"/>
    </source>
</evidence>
<comment type="caution">
    <text evidence="1">The sequence shown here is derived from an EMBL/GenBank/DDBJ whole genome shotgun (WGS) entry which is preliminary data.</text>
</comment>
<reference evidence="1 2" key="1">
    <citation type="submission" date="2020-08" db="EMBL/GenBank/DDBJ databases">
        <title>Genomic Encyclopedia of Type Strains, Phase IV (KMG-IV): sequencing the most valuable type-strain genomes for metagenomic binning, comparative biology and taxonomic classification.</title>
        <authorList>
            <person name="Goeker M."/>
        </authorList>
    </citation>
    <scope>NUCLEOTIDE SEQUENCE [LARGE SCALE GENOMIC DNA]</scope>
    <source>
        <strain evidence="1 2">DSM 105721</strain>
    </source>
</reference>
<accession>A0A7W6MYY2</accession>
<organism evidence="1 2">
    <name type="scientific">Butyricimonas faecihominis</name>
    <dbReference type="NCBI Taxonomy" id="1472416"/>
    <lineage>
        <taxon>Bacteria</taxon>
        <taxon>Pseudomonadati</taxon>
        <taxon>Bacteroidota</taxon>
        <taxon>Bacteroidia</taxon>
        <taxon>Bacteroidales</taxon>
        <taxon>Odoribacteraceae</taxon>
        <taxon>Butyricimonas</taxon>
    </lineage>
</organism>
<protein>
    <recommendedName>
        <fullName evidence="3">GNAT family N-acetyltransferase</fullName>
    </recommendedName>
</protein>
<proteinExistence type="predicted"/>
<name>A0A7W6MYY2_9BACT</name>
<dbReference type="AlphaFoldDB" id="A0A7W6MYY2"/>
<evidence type="ECO:0000313" key="2">
    <source>
        <dbReference type="Proteomes" id="UP000546007"/>
    </source>
</evidence>
<dbReference type="GeneID" id="93102045"/>
<keyword evidence="2" id="KW-1185">Reference proteome</keyword>
<gene>
    <name evidence="1" type="ORF">GGR14_002109</name>
</gene>
<dbReference type="SUPFAM" id="SSF55729">
    <property type="entry name" value="Acyl-CoA N-acyltransferases (Nat)"/>
    <property type="match status" value="1"/>
</dbReference>
<dbReference type="RefSeq" id="WP_151411543.1">
    <property type="nucleotide sequence ID" value="NZ_AP028155.1"/>
</dbReference>
<sequence length="179" mass="21434">MIISKLLEGGGFEVYLSECRRFDRKGFGGNVKSFENWERGIRNAAERGEEFWGVFYRDEVIAYGVAKSYDEIVDLVTWKCNYEKYKNFYPAYGLVYKMTEYYLQKNGVKYLNDGNRSFSEHSHVQDFLVNKFGYRKAFTELNVCFKWWLKLVIILIIPFEKCIKNKVVLSFIRMYKWSR</sequence>
<dbReference type="Proteomes" id="UP000546007">
    <property type="component" value="Unassembled WGS sequence"/>
</dbReference>
<dbReference type="EMBL" id="JACIES010000005">
    <property type="protein sequence ID" value="MBB4026315.1"/>
    <property type="molecule type" value="Genomic_DNA"/>
</dbReference>
<evidence type="ECO:0008006" key="3">
    <source>
        <dbReference type="Google" id="ProtNLM"/>
    </source>
</evidence>